<gene>
    <name evidence="2" type="ORF">H8J70_12085</name>
</gene>
<sequence>MKIKKTLLSLALLACLCTGSALAADWYYLGTSSSGDTYYVDNSSVEKNDDTAIIWEKITDKKGSSWVQQVIVSRKNRTSALVKRYIVEPDGKVYQNFSAKSKSDLDFYSIRPESSSEIFYNSIWPNKADMSSNRWYYLGNEGDTTYYIDNSTVQKDSNTAIVWVKEMNSHGDCYIQQCLLKRRDQTIKILDLTYVQANGYTDYEGGRQNSESIWSQPFYQKIYYAIWSN</sequence>
<name>A0ABR6VL27_9FIRM</name>
<evidence type="ECO:0000256" key="1">
    <source>
        <dbReference type="SAM" id="SignalP"/>
    </source>
</evidence>
<dbReference type="EMBL" id="JACOGK010000058">
    <property type="protein sequence ID" value="MBC3537978.1"/>
    <property type="molecule type" value="Genomic_DNA"/>
</dbReference>
<evidence type="ECO:0000313" key="3">
    <source>
        <dbReference type="Proteomes" id="UP000606870"/>
    </source>
</evidence>
<keyword evidence="1" id="KW-0732">Signal</keyword>
<comment type="caution">
    <text evidence="2">The sequence shown here is derived from an EMBL/GenBank/DDBJ whole genome shotgun (WGS) entry which is preliminary data.</text>
</comment>
<feature type="chain" id="PRO_5046664185" evidence="1">
    <location>
        <begin position="24"/>
        <end position="229"/>
    </location>
</feature>
<dbReference type="RefSeq" id="WP_186504546.1">
    <property type="nucleotide sequence ID" value="NZ_JACOGK010000058.1"/>
</dbReference>
<accession>A0ABR6VL27</accession>
<protein>
    <submittedName>
        <fullName evidence="2">Uncharacterized protein</fullName>
    </submittedName>
</protein>
<proteinExistence type="predicted"/>
<evidence type="ECO:0000313" key="2">
    <source>
        <dbReference type="EMBL" id="MBC3537978.1"/>
    </source>
</evidence>
<reference evidence="2 3" key="1">
    <citation type="submission" date="2020-08" db="EMBL/GenBank/DDBJ databases">
        <authorList>
            <person name="Liu C."/>
            <person name="Sun Q."/>
        </authorList>
    </citation>
    <scope>NUCLEOTIDE SEQUENCE [LARGE SCALE GENOMIC DNA]</scope>
    <source>
        <strain evidence="2 3">NSJ-59</strain>
    </source>
</reference>
<dbReference type="Proteomes" id="UP000606870">
    <property type="component" value="Unassembled WGS sequence"/>
</dbReference>
<feature type="signal peptide" evidence="1">
    <location>
        <begin position="1"/>
        <end position="23"/>
    </location>
</feature>
<keyword evidence="3" id="KW-1185">Reference proteome</keyword>
<organism evidence="2 3">
    <name type="scientific">Megasphaera hominis</name>
    <dbReference type="NCBI Taxonomy" id="159836"/>
    <lineage>
        <taxon>Bacteria</taxon>
        <taxon>Bacillati</taxon>
        <taxon>Bacillota</taxon>
        <taxon>Negativicutes</taxon>
        <taxon>Veillonellales</taxon>
        <taxon>Veillonellaceae</taxon>
        <taxon>Megasphaera</taxon>
    </lineage>
</organism>